<keyword evidence="2" id="KW-0808">Transferase</keyword>
<gene>
    <name evidence="2" type="ORF">G5B47_12340</name>
</gene>
<name>A0A6M1PMW6_9BACL</name>
<dbReference type="AlphaFoldDB" id="A0A6M1PMW6"/>
<evidence type="ECO:0000313" key="2">
    <source>
        <dbReference type="EMBL" id="NGM83203.1"/>
    </source>
</evidence>
<organism evidence="2 3">
    <name type="scientific">Paenibacillus apii</name>
    <dbReference type="NCBI Taxonomy" id="1850370"/>
    <lineage>
        <taxon>Bacteria</taxon>
        <taxon>Bacillati</taxon>
        <taxon>Bacillota</taxon>
        <taxon>Bacilli</taxon>
        <taxon>Bacillales</taxon>
        <taxon>Paenibacillaceae</taxon>
        <taxon>Paenibacillus</taxon>
    </lineage>
</organism>
<dbReference type="InterPro" id="IPR000182">
    <property type="entry name" value="GNAT_dom"/>
</dbReference>
<reference evidence="2 3" key="1">
    <citation type="submission" date="2020-02" db="EMBL/GenBank/DDBJ databases">
        <authorList>
            <person name="Gao J."/>
            <person name="Sun J."/>
        </authorList>
    </citation>
    <scope>NUCLEOTIDE SEQUENCE [LARGE SCALE GENOMIC DNA]</scope>
    <source>
        <strain evidence="2 3">7124</strain>
    </source>
</reference>
<dbReference type="Gene3D" id="3.40.630.30">
    <property type="match status" value="1"/>
</dbReference>
<sequence>MINLTVTAASGDDFDLLAELNRQLIEDEKHDNPMNTEQLKERMKLFLEGEYRAYLFTESGEVKGYALVHHGRNPLYLRQFFICRNSRRQGFGRAAFTTLAAFLGTGRLDIDVLYWNERARSFWKSLGFKERSIHMRLEP</sequence>
<dbReference type="SUPFAM" id="SSF55729">
    <property type="entry name" value="Acyl-CoA N-acyltransferases (Nat)"/>
    <property type="match status" value="1"/>
</dbReference>
<accession>A0A6M1PMW6</accession>
<dbReference type="InterPro" id="IPR016181">
    <property type="entry name" value="Acyl_CoA_acyltransferase"/>
</dbReference>
<evidence type="ECO:0000313" key="3">
    <source>
        <dbReference type="Proteomes" id="UP000480151"/>
    </source>
</evidence>
<protein>
    <submittedName>
        <fullName evidence="2">GNAT family N-acetyltransferase</fullName>
    </submittedName>
</protein>
<proteinExistence type="predicted"/>
<dbReference type="Proteomes" id="UP000480151">
    <property type="component" value="Unassembled WGS sequence"/>
</dbReference>
<dbReference type="RefSeq" id="WP_165098418.1">
    <property type="nucleotide sequence ID" value="NZ_JAAKGU010000005.1"/>
</dbReference>
<feature type="domain" description="N-acetyltransferase" evidence="1">
    <location>
        <begin position="4"/>
        <end position="139"/>
    </location>
</feature>
<dbReference type="Pfam" id="PF00583">
    <property type="entry name" value="Acetyltransf_1"/>
    <property type="match status" value="1"/>
</dbReference>
<keyword evidence="3" id="KW-1185">Reference proteome</keyword>
<evidence type="ECO:0000259" key="1">
    <source>
        <dbReference type="PROSITE" id="PS51186"/>
    </source>
</evidence>
<dbReference type="EMBL" id="JAAKGU010000005">
    <property type="protein sequence ID" value="NGM83203.1"/>
    <property type="molecule type" value="Genomic_DNA"/>
</dbReference>
<comment type="caution">
    <text evidence="2">The sequence shown here is derived from an EMBL/GenBank/DDBJ whole genome shotgun (WGS) entry which is preliminary data.</text>
</comment>
<dbReference type="GO" id="GO:0016747">
    <property type="term" value="F:acyltransferase activity, transferring groups other than amino-acyl groups"/>
    <property type="evidence" value="ECO:0007669"/>
    <property type="project" value="InterPro"/>
</dbReference>
<dbReference type="PROSITE" id="PS51186">
    <property type="entry name" value="GNAT"/>
    <property type="match status" value="1"/>
</dbReference>